<gene>
    <name evidence="3" type="ORF">LAZ67_12001936</name>
</gene>
<dbReference type="Pfam" id="PF07727">
    <property type="entry name" value="RVT_2"/>
    <property type="match status" value="1"/>
</dbReference>
<dbReference type="Gene3D" id="3.60.10.10">
    <property type="entry name" value="Endonuclease/exonuclease/phosphatase"/>
    <property type="match status" value="1"/>
</dbReference>
<reference evidence="3 4" key="1">
    <citation type="submission" date="2022-01" db="EMBL/GenBank/DDBJ databases">
        <title>A chromosomal length assembly of Cordylochernes scorpioides.</title>
        <authorList>
            <person name="Zeh D."/>
            <person name="Zeh J."/>
        </authorList>
    </citation>
    <scope>NUCLEOTIDE SEQUENCE [LARGE SCALE GENOMIC DNA]</scope>
    <source>
        <strain evidence="3">IN4F17</strain>
        <tissue evidence="3">Whole Body</tissue>
    </source>
</reference>
<proteinExistence type="predicted"/>
<organism evidence="3 4">
    <name type="scientific">Cordylochernes scorpioides</name>
    <dbReference type="NCBI Taxonomy" id="51811"/>
    <lineage>
        <taxon>Eukaryota</taxon>
        <taxon>Metazoa</taxon>
        <taxon>Ecdysozoa</taxon>
        <taxon>Arthropoda</taxon>
        <taxon>Chelicerata</taxon>
        <taxon>Arachnida</taxon>
        <taxon>Pseudoscorpiones</taxon>
        <taxon>Cheliferoidea</taxon>
        <taxon>Chernetidae</taxon>
        <taxon>Cordylochernes</taxon>
    </lineage>
</organism>
<dbReference type="Pfam" id="PF01359">
    <property type="entry name" value="Transposase_1"/>
    <property type="match status" value="1"/>
</dbReference>
<keyword evidence="4" id="KW-1185">Reference proteome</keyword>
<dbReference type="EMBL" id="CP092874">
    <property type="protein sequence ID" value="UYV74971.1"/>
    <property type="molecule type" value="Genomic_DNA"/>
</dbReference>
<name>A0ABY6L3W1_9ARAC</name>
<evidence type="ECO:0000313" key="3">
    <source>
        <dbReference type="EMBL" id="UYV74971.1"/>
    </source>
</evidence>
<protein>
    <submittedName>
        <fullName evidence="3">Uncharacterized protein</fullName>
    </submittedName>
</protein>
<feature type="domain" description="Reverse transcriptase Ty1/copia-type" evidence="1">
    <location>
        <begin position="217"/>
        <end position="348"/>
    </location>
</feature>
<dbReference type="InterPro" id="IPR005135">
    <property type="entry name" value="Endo/exonuclease/phosphatase"/>
</dbReference>
<dbReference type="InterPro" id="IPR036388">
    <property type="entry name" value="WH-like_DNA-bd_sf"/>
</dbReference>
<dbReference type="Gene3D" id="3.30.420.10">
    <property type="entry name" value="Ribonuclease H-like superfamily/Ribonuclease H"/>
    <property type="match status" value="1"/>
</dbReference>
<dbReference type="Pfam" id="PF14529">
    <property type="entry name" value="Exo_endo_phos_2"/>
    <property type="match status" value="1"/>
</dbReference>
<dbReference type="InterPro" id="IPR013103">
    <property type="entry name" value="RVT_2"/>
</dbReference>
<accession>A0ABY6L3W1</accession>
<dbReference type="InterPro" id="IPR036397">
    <property type="entry name" value="RNaseH_sf"/>
</dbReference>
<dbReference type="Gene3D" id="1.10.10.10">
    <property type="entry name" value="Winged helix-like DNA-binding domain superfamily/Winged helix DNA-binding domain"/>
    <property type="match status" value="1"/>
</dbReference>
<dbReference type="InterPro" id="IPR052709">
    <property type="entry name" value="Transposase-MT_Hybrid"/>
</dbReference>
<evidence type="ECO:0000259" key="1">
    <source>
        <dbReference type="Pfam" id="PF07727"/>
    </source>
</evidence>
<evidence type="ECO:0000259" key="2">
    <source>
        <dbReference type="Pfam" id="PF14529"/>
    </source>
</evidence>
<dbReference type="InterPro" id="IPR036691">
    <property type="entry name" value="Endo/exonu/phosph_ase_sf"/>
</dbReference>
<sequence>MEADAFAADSNMSTDTAPPYPWSGTLAEVHQPGQLKSGFLKRSTPLLTMLLLVRDCLFVRVILLVSQLAFISEGHSPIRHLGTRPIAVSSAKGYELWNGITPNLNHLRIFGSKAYVYNTRIINKFEQNALEGIFPQIEKTNDHHVNEDDLQPSVSASTLRTSQRSTKGIPPQRYSLHANYSSIREPLNWNELVNLPLDEKKEWLKASEEEMKSLIENDTWTLTDLPPGKKAIGCKWIFKAKCNQDGNVEMFKARLVAKGFDQKYGEDYNETFAPVSKLTTSRTMFSIAASKKLTIRHYDIKKAFLYGELMEEIYMDQPEVYIHIAKENLVCKLKSIYGLKQSKRSWPDISSAIGILSRRVVKPNEHDWKELKRILGYLKSTLDLVLVFETSSSVELTGYTDADWASPNTKPLTVACGLERVKTGSTTQWHSHLAPNEMGAFYMRNRHHVPLQTWNTNAAHSVSLDQEPLQGAISRASGDFELDNEPRGKPPQKFEDAELQALLDEDSTQTQENFAKQLQVSQGDVSLHLNSLGMTQKLSRWVPHELSESQQERRLVTCERLLAKHEKKSFLHQIVTSDEKWFHFSNPMRQKSWGLPGQFPKQTPRPYRFGKKAMLCVWWDQTGVVYFELLKPGKTVNTSRYEQKMHSLREALNEKRPVWREKHNKRILQHDNAPAHNATVVKNTIKDLGWELLPHPPYSPDLAPSDYHLFTSLGHALKKQEFSNSTYSENGLLTGQLTVQDGHLGGEDPDLGRHLLTYMYWKQHIHHQGYGGAASVLMLESAAKASASMLGTASNYRQSQTFTKVCLDHGAMINESCTPTPHSMRSDVDLHAASPVAQNKQGRGQDLGRGFCPISIIQSPQTSNFAASKQLRILQCNINGLCSTATKIKLEEIMEIAEKQRIQIIALQETKLNEKYNLKYKNYNILRKDRNKEGGGLAFLITNLYYEDIAINIPNTSDLEAQGIKVYLSQNKTINIFNMYHPPNNKLIDDGTMAQFLTDNTIIVGDLNAKHQLWGCSMPNPRGKILSNIFDDNAFMCLNDGNSKRFFGPNGFPKNQEMGSKLN</sequence>
<dbReference type="PANTHER" id="PTHR46060:SF2">
    <property type="entry name" value="HISTONE-LYSINE N-METHYLTRANSFERASE SETMAR"/>
    <property type="match status" value="1"/>
</dbReference>
<dbReference type="SUPFAM" id="SSF56219">
    <property type="entry name" value="DNase I-like"/>
    <property type="match status" value="1"/>
</dbReference>
<dbReference type="InterPro" id="IPR001888">
    <property type="entry name" value="Transposase_1"/>
</dbReference>
<dbReference type="PANTHER" id="PTHR46060">
    <property type="entry name" value="MARINER MOS1 TRANSPOSASE-LIKE PROTEIN"/>
    <property type="match status" value="1"/>
</dbReference>
<dbReference type="Proteomes" id="UP001235939">
    <property type="component" value="Chromosome 12"/>
</dbReference>
<feature type="domain" description="Endonuclease/exonuclease/phosphatase" evidence="2">
    <location>
        <begin position="974"/>
        <end position="1043"/>
    </location>
</feature>
<evidence type="ECO:0000313" key="4">
    <source>
        <dbReference type="Proteomes" id="UP001235939"/>
    </source>
</evidence>